<evidence type="ECO:0000313" key="1">
    <source>
        <dbReference type="EMBL" id="OAY85025.1"/>
    </source>
</evidence>
<protein>
    <submittedName>
        <fullName evidence="1">Uncharacterized protein</fullName>
    </submittedName>
</protein>
<evidence type="ECO:0000313" key="2">
    <source>
        <dbReference type="Proteomes" id="UP000092600"/>
    </source>
</evidence>
<accession>A0A199W7Y6</accession>
<dbReference type="EMBL" id="LSRQ01000143">
    <property type="protein sequence ID" value="OAY85025.1"/>
    <property type="molecule type" value="Genomic_DNA"/>
</dbReference>
<organism evidence="1 2">
    <name type="scientific">Ananas comosus</name>
    <name type="common">Pineapple</name>
    <name type="synonym">Ananas ananas</name>
    <dbReference type="NCBI Taxonomy" id="4615"/>
    <lineage>
        <taxon>Eukaryota</taxon>
        <taxon>Viridiplantae</taxon>
        <taxon>Streptophyta</taxon>
        <taxon>Embryophyta</taxon>
        <taxon>Tracheophyta</taxon>
        <taxon>Spermatophyta</taxon>
        <taxon>Magnoliopsida</taxon>
        <taxon>Liliopsida</taxon>
        <taxon>Poales</taxon>
        <taxon>Bromeliaceae</taxon>
        <taxon>Bromelioideae</taxon>
        <taxon>Ananas</taxon>
    </lineage>
</organism>
<name>A0A199W7Y6_ANACO</name>
<dbReference type="AlphaFoldDB" id="A0A199W7Y6"/>
<gene>
    <name evidence="1" type="ORF">ACMD2_19182</name>
</gene>
<reference evidence="1 2" key="1">
    <citation type="journal article" date="2016" name="DNA Res.">
        <title>The draft genome of MD-2 pineapple using hybrid error correction of long reads.</title>
        <authorList>
            <person name="Redwan R.M."/>
            <person name="Saidin A."/>
            <person name="Kumar S.V."/>
        </authorList>
    </citation>
    <scope>NUCLEOTIDE SEQUENCE [LARGE SCALE GENOMIC DNA]</scope>
    <source>
        <strain evidence="2">cv. MD2</strain>
        <tissue evidence="1">Leaf</tissue>
    </source>
</reference>
<sequence length="39" mass="4495">MKFLNQIICDVVSKHGTNHPWLDLFGLSFTLKVLKIPQI</sequence>
<proteinExistence type="predicted"/>
<dbReference type="Proteomes" id="UP000092600">
    <property type="component" value="Unassembled WGS sequence"/>
</dbReference>
<comment type="caution">
    <text evidence="1">The sequence shown here is derived from an EMBL/GenBank/DDBJ whole genome shotgun (WGS) entry which is preliminary data.</text>
</comment>